<feature type="compositionally biased region" description="Acidic residues" evidence="1">
    <location>
        <begin position="140"/>
        <end position="153"/>
    </location>
</feature>
<dbReference type="Proteomes" id="UP000636479">
    <property type="component" value="Unassembled WGS sequence"/>
</dbReference>
<dbReference type="GeneID" id="59343399"/>
<keyword evidence="3" id="KW-1185">Reference proteome</keyword>
<evidence type="ECO:0000256" key="1">
    <source>
        <dbReference type="SAM" id="MobiDB-lite"/>
    </source>
</evidence>
<proteinExistence type="predicted"/>
<gene>
    <name evidence="2" type="ORF">MIND_00405900</name>
</gene>
<name>A0A8H6T272_9AGAR</name>
<protein>
    <submittedName>
        <fullName evidence="2">HTH CENPB-type domain-containing protein</fullName>
    </submittedName>
</protein>
<comment type="caution">
    <text evidence="2">The sequence shown here is derived from an EMBL/GenBank/DDBJ whole genome shotgun (WGS) entry which is preliminary data.</text>
</comment>
<dbReference type="RefSeq" id="XP_037223768.1">
    <property type="nucleotide sequence ID" value="XM_037360883.1"/>
</dbReference>
<evidence type="ECO:0000313" key="2">
    <source>
        <dbReference type="EMBL" id="KAF7310318.1"/>
    </source>
</evidence>
<reference evidence="2" key="1">
    <citation type="submission" date="2020-05" db="EMBL/GenBank/DDBJ databases">
        <title>Mycena genomes resolve the evolution of fungal bioluminescence.</title>
        <authorList>
            <person name="Tsai I.J."/>
        </authorList>
    </citation>
    <scope>NUCLEOTIDE SEQUENCE</scope>
    <source>
        <strain evidence="2">171206Taipei</strain>
    </source>
</reference>
<dbReference type="AlphaFoldDB" id="A0A8H6T272"/>
<dbReference type="EMBL" id="JACAZF010000003">
    <property type="protein sequence ID" value="KAF7310318.1"/>
    <property type="molecule type" value="Genomic_DNA"/>
</dbReference>
<feature type="region of interest" description="Disordered" evidence="1">
    <location>
        <begin position="117"/>
        <end position="153"/>
    </location>
</feature>
<accession>A0A8H6T272</accession>
<organism evidence="2 3">
    <name type="scientific">Mycena indigotica</name>
    <dbReference type="NCBI Taxonomy" id="2126181"/>
    <lineage>
        <taxon>Eukaryota</taxon>
        <taxon>Fungi</taxon>
        <taxon>Dikarya</taxon>
        <taxon>Basidiomycota</taxon>
        <taxon>Agaricomycotina</taxon>
        <taxon>Agaricomycetes</taxon>
        <taxon>Agaricomycetidae</taxon>
        <taxon>Agaricales</taxon>
        <taxon>Marasmiineae</taxon>
        <taxon>Mycenaceae</taxon>
        <taxon>Mycena</taxon>
    </lineage>
</organism>
<sequence>MLNLRARWPDPNPDRLPRLLTGKVFVRRVTAQHKAAKAKEADTAARREVMATRKRLMDEWAEVNAVQTVWNEQLKADVAEAVAKWTAEKVRLGGKNPPWKKPLTKGKLMPAIPKPKVVAQVAARQGPSDQSEPVIVDSSSDSEESESDSGDCI</sequence>
<dbReference type="OrthoDB" id="3269232at2759"/>
<evidence type="ECO:0000313" key="3">
    <source>
        <dbReference type="Proteomes" id="UP000636479"/>
    </source>
</evidence>